<dbReference type="Proteomes" id="UP000018901">
    <property type="component" value="Chromosome"/>
</dbReference>
<reference evidence="1 2" key="1">
    <citation type="submission" date="2013-12" db="EMBL/GenBank/DDBJ databases">
        <authorList>
            <consortium name="DOE Joint Genome Institute"/>
            <person name="Eisen J."/>
            <person name="Huntemann M."/>
            <person name="Han J."/>
            <person name="Chen A."/>
            <person name="Kyrpides N."/>
            <person name="Mavromatis K."/>
            <person name="Markowitz V."/>
            <person name="Palaniappan K."/>
            <person name="Ivanova N."/>
            <person name="Schaumberg A."/>
            <person name="Pati A."/>
            <person name="Liolios K."/>
            <person name="Nordberg H.P."/>
            <person name="Cantor M.N."/>
            <person name="Hua S.X."/>
            <person name="Woyke T."/>
        </authorList>
    </citation>
    <scope>NUCLEOTIDE SEQUENCE [LARGE SCALE GENOMIC DNA]</scope>
    <source>
        <strain evidence="2">DSM 18177</strain>
    </source>
</reference>
<dbReference type="HOGENOM" id="CLU_3380707_0_0_10"/>
<protein>
    <submittedName>
        <fullName evidence="1">Uncharacterized protein</fullName>
    </submittedName>
</protein>
<gene>
    <name evidence="1" type="ORF">BARVI_04150</name>
</gene>
<dbReference type="EMBL" id="CP007034">
    <property type="protein sequence ID" value="AHF13691.1"/>
    <property type="molecule type" value="Genomic_DNA"/>
</dbReference>
<dbReference type="AlphaFoldDB" id="W0EX98"/>
<dbReference type="KEGG" id="bvs:BARVI_04150"/>
<name>W0EX98_9BACT</name>
<organism evidence="1 2">
    <name type="scientific">Barnesiella viscericola DSM 18177</name>
    <dbReference type="NCBI Taxonomy" id="880074"/>
    <lineage>
        <taxon>Bacteria</taxon>
        <taxon>Pseudomonadati</taxon>
        <taxon>Bacteroidota</taxon>
        <taxon>Bacteroidia</taxon>
        <taxon>Bacteroidales</taxon>
        <taxon>Barnesiellaceae</taxon>
        <taxon>Barnesiella</taxon>
    </lineage>
</organism>
<evidence type="ECO:0000313" key="2">
    <source>
        <dbReference type="Proteomes" id="UP000018901"/>
    </source>
</evidence>
<sequence>MYIYIPVFFLTFEAFLNKTEIFVFEYYYHIGLI</sequence>
<proteinExistence type="predicted"/>
<keyword evidence="2" id="KW-1185">Reference proteome</keyword>
<accession>W0EX98</accession>
<evidence type="ECO:0000313" key="1">
    <source>
        <dbReference type="EMBL" id="AHF13691.1"/>
    </source>
</evidence>